<feature type="domain" description="Coenzyme Q-binding protein COQ10 START" evidence="2">
    <location>
        <begin position="47"/>
        <end position="166"/>
    </location>
</feature>
<dbReference type="InterPro" id="IPR005031">
    <property type="entry name" value="COQ10_START"/>
</dbReference>
<dbReference type="Gene3D" id="3.30.530.20">
    <property type="match status" value="1"/>
</dbReference>
<dbReference type="RefSeq" id="WP_353063202.1">
    <property type="nucleotide sequence ID" value="NZ_CP132942.1"/>
</dbReference>
<dbReference type="PANTHER" id="PTHR33824:SF7">
    <property type="entry name" value="POLYKETIDE CYCLASE_DEHYDRASE AND LIPID TRANSPORT SUPERFAMILY PROTEIN"/>
    <property type="match status" value="1"/>
</dbReference>
<evidence type="ECO:0000259" key="2">
    <source>
        <dbReference type="Pfam" id="PF03364"/>
    </source>
</evidence>
<reference evidence="3" key="1">
    <citation type="submission" date="2023-08" db="EMBL/GenBank/DDBJ databases">
        <authorList>
            <person name="Messyasz A."/>
            <person name="Mannisto M.K."/>
            <person name="Kerkhof L.J."/>
            <person name="Haggblom M."/>
        </authorList>
    </citation>
    <scope>NUCLEOTIDE SEQUENCE</scope>
    <source>
        <strain evidence="3">X5P6</strain>
    </source>
</reference>
<dbReference type="AlphaFoldDB" id="A0AAU7ZMS7"/>
<evidence type="ECO:0000313" key="3">
    <source>
        <dbReference type="EMBL" id="XCB32358.1"/>
    </source>
</evidence>
<dbReference type="PANTHER" id="PTHR33824">
    <property type="entry name" value="POLYKETIDE CYCLASE/DEHYDRASE AND LIPID TRANSPORT SUPERFAMILY PROTEIN"/>
    <property type="match status" value="1"/>
</dbReference>
<evidence type="ECO:0000256" key="1">
    <source>
        <dbReference type="ARBA" id="ARBA00008918"/>
    </source>
</evidence>
<organism evidence="3">
    <name type="scientific">Tunturiibacter psychrotolerans</name>
    <dbReference type="NCBI Taxonomy" id="3069686"/>
    <lineage>
        <taxon>Bacteria</taxon>
        <taxon>Pseudomonadati</taxon>
        <taxon>Acidobacteriota</taxon>
        <taxon>Terriglobia</taxon>
        <taxon>Terriglobales</taxon>
        <taxon>Acidobacteriaceae</taxon>
        <taxon>Tunturiibacter</taxon>
    </lineage>
</organism>
<proteinExistence type="inferred from homology"/>
<dbReference type="InterPro" id="IPR047137">
    <property type="entry name" value="ORF3"/>
</dbReference>
<reference evidence="3" key="2">
    <citation type="journal article" date="2024" name="Environ. Microbiol.">
        <title>Genome analysis and description of Tunturibacter gen. nov. expands the diversity of Terriglobia in tundra soils.</title>
        <authorList>
            <person name="Messyasz A."/>
            <person name="Mannisto M.K."/>
            <person name="Kerkhof L.J."/>
            <person name="Haggblom M.M."/>
        </authorList>
    </citation>
    <scope>NUCLEOTIDE SEQUENCE</scope>
    <source>
        <strain evidence="3">X5P6</strain>
    </source>
</reference>
<dbReference type="KEGG" id="tpsc:RBB77_18220"/>
<protein>
    <submittedName>
        <fullName evidence="3">SRPBCC family protein</fullName>
    </submittedName>
</protein>
<dbReference type="EMBL" id="CP132942">
    <property type="protein sequence ID" value="XCB32358.1"/>
    <property type="molecule type" value="Genomic_DNA"/>
</dbReference>
<accession>A0AAU7ZMS7</accession>
<dbReference type="SUPFAM" id="SSF55961">
    <property type="entry name" value="Bet v1-like"/>
    <property type="match status" value="1"/>
</dbReference>
<comment type="similarity">
    <text evidence="1">Belongs to the ribosome association toxin RatA family.</text>
</comment>
<dbReference type="InterPro" id="IPR023393">
    <property type="entry name" value="START-like_dom_sf"/>
</dbReference>
<sequence>MSHPLMEKPNAEQVLFSASAAVVMDGRYLAPPQDKDGKIWARTSAIVQADASELYALWRDVESAPKWQEQMTSVRRIGDVTSHWVMESDGEKIEWDSEILADEPGKRIAWRSIAGDSSNAGEVIFDTAPGDRGTLVTVLQEFHLGKIANAWETIVGRNPKQSVIENLRHFKAFAETGEIPRTQGQPHGPRGIIGKMKKSLYGETITTPPAEKAS</sequence>
<name>A0AAU7ZMS7_9BACT</name>
<gene>
    <name evidence="3" type="ORF">RBB77_18220</name>
</gene>
<dbReference type="Pfam" id="PF03364">
    <property type="entry name" value="Polyketide_cyc"/>
    <property type="match status" value="1"/>
</dbReference>
<dbReference type="CDD" id="cd07817">
    <property type="entry name" value="SRPBCC_8"/>
    <property type="match status" value="1"/>
</dbReference>